<dbReference type="EMBL" id="BAAASE010000005">
    <property type="protein sequence ID" value="GAA2404732.1"/>
    <property type="molecule type" value="Genomic_DNA"/>
</dbReference>
<accession>A0ABN3IHE3</accession>
<keyword evidence="1" id="KW-1133">Transmembrane helix</keyword>
<dbReference type="Proteomes" id="UP001499986">
    <property type="component" value="Unassembled WGS sequence"/>
</dbReference>
<protein>
    <submittedName>
        <fullName evidence="2">Uncharacterized protein</fullName>
    </submittedName>
</protein>
<sequence>MYCDRSLGCRDRPGERAGDLAVAAVITALYPAATVLPARGVLAERILRGRLVGLGTAVAVAGSP</sequence>
<reference evidence="2 3" key="1">
    <citation type="journal article" date="2019" name="Int. J. Syst. Evol. Microbiol.">
        <title>The Global Catalogue of Microorganisms (GCM) 10K type strain sequencing project: providing services to taxonomists for standard genome sequencing and annotation.</title>
        <authorList>
            <consortium name="The Broad Institute Genomics Platform"/>
            <consortium name="The Broad Institute Genome Sequencing Center for Infectious Disease"/>
            <person name="Wu L."/>
            <person name="Ma J."/>
        </authorList>
    </citation>
    <scope>NUCLEOTIDE SEQUENCE [LARGE SCALE GENOMIC DNA]</scope>
    <source>
        <strain evidence="2 3">JCM 4358</strain>
    </source>
</reference>
<name>A0ABN3IHE3_9ACTN</name>
<evidence type="ECO:0000313" key="3">
    <source>
        <dbReference type="Proteomes" id="UP001499986"/>
    </source>
</evidence>
<organism evidence="2 3">
    <name type="scientific">Streptomyces coeruleofuscus</name>
    <dbReference type="NCBI Taxonomy" id="66879"/>
    <lineage>
        <taxon>Bacteria</taxon>
        <taxon>Bacillati</taxon>
        <taxon>Actinomycetota</taxon>
        <taxon>Actinomycetes</taxon>
        <taxon>Kitasatosporales</taxon>
        <taxon>Streptomycetaceae</taxon>
        <taxon>Streptomyces</taxon>
    </lineage>
</organism>
<feature type="transmembrane region" description="Helical" evidence="1">
    <location>
        <begin position="20"/>
        <end position="42"/>
    </location>
</feature>
<keyword evidence="1" id="KW-0472">Membrane</keyword>
<keyword evidence="1" id="KW-0812">Transmembrane</keyword>
<proteinExistence type="predicted"/>
<keyword evidence="3" id="KW-1185">Reference proteome</keyword>
<gene>
    <name evidence="2" type="ORF">GCM10010255_43930</name>
</gene>
<evidence type="ECO:0000313" key="2">
    <source>
        <dbReference type="EMBL" id="GAA2404732.1"/>
    </source>
</evidence>
<comment type="caution">
    <text evidence="2">The sequence shown here is derived from an EMBL/GenBank/DDBJ whole genome shotgun (WGS) entry which is preliminary data.</text>
</comment>
<evidence type="ECO:0000256" key="1">
    <source>
        <dbReference type="SAM" id="Phobius"/>
    </source>
</evidence>